<evidence type="ECO:0000256" key="4">
    <source>
        <dbReference type="ARBA" id="ARBA00022631"/>
    </source>
</evidence>
<dbReference type="Gene3D" id="1.10.3330.10">
    <property type="entry name" value="Oxo-4-hydroxy-4-carboxy-5-ureidoimidazoline decarboxylase"/>
    <property type="match status" value="1"/>
</dbReference>
<proteinExistence type="predicted"/>
<sequence>MIAIADLNALPRNAFVALLGTIYEHSPWVAEAAFARRPFASRGDLHGAMEAIVAQADPARQLALLRAHPELAGGAALKGELTPHSLSEQGGSGLLEAPADSLARMQALNRAYSDRFGFPFIIAVRGLDREAILAALERRLTHAPEAERAEALRQVGRIAALRLESVVDG</sequence>
<keyword evidence="5" id="KW-0210">Decarboxylase</keyword>
<organism evidence="8 9">
    <name type="scientific">Methylobacterium persicinum</name>
    <dbReference type="NCBI Taxonomy" id="374426"/>
    <lineage>
        <taxon>Bacteria</taxon>
        <taxon>Pseudomonadati</taxon>
        <taxon>Pseudomonadota</taxon>
        <taxon>Alphaproteobacteria</taxon>
        <taxon>Hyphomicrobiales</taxon>
        <taxon>Methylobacteriaceae</taxon>
        <taxon>Methylobacterium</taxon>
    </lineage>
</organism>
<evidence type="ECO:0000256" key="2">
    <source>
        <dbReference type="ARBA" id="ARBA00004754"/>
    </source>
</evidence>
<reference evidence="8 9" key="1">
    <citation type="submission" date="2023-07" db="EMBL/GenBank/DDBJ databases">
        <title>Genomic Encyclopedia of Type Strains, Phase IV (KMG-IV): sequencing the most valuable type-strain genomes for metagenomic binning, comparative biology and taxonomic classification.</title>
        <authorList>
            <person name="Goeker M."/>
        </authorList>
    </citation>
    <scope>NUCLEOTIDE SEQUENCE [LARGE SCALE GENOMIC DNA]</scope>
    <source>
        <strain evidence="8 9">DSM 19562</strain>
    </source>
</reference>
<evidence type="ECO:0000313" key="9">
    <source>
        <dbReference type="Proteomes" id="UP001236369"/>
    </source>
</evidence>
<evidence type="ECO:0000256" key="1">
    <source>
        <dbReference type="ARBA" id="ARBA00001163"/>
    </source>
</evidence>
<dbReference type="Pfam" id="PF09349">
    <property type="entry name" value="OHCU_decarbox"/>
    <property type="match status" value="1"/>
</dbReference>
<dbReference type="InterPro" id="IPR018020">
    <property type="entry name" value="OHCU_decarboxylase"/>
</dbReference>
<evidence type="ECO:0000256" key="5">
    <source>
        <dbReference type="ARBA" id="ARBA00022793"/>
    </source>
</evidence>
<dbReference type="PANTHER" id="PTHR43466:SF1">
    <property type="entry name" value="2-OXO-4-HYDROXY-4-CARBOXY-5-UREIDOIMIDAZOLINE DECARBOXYLASE-RELATED"/>
    <property type="match status" value="1"/>
</dbReference>
<dbReference type="NCBIfam" id="TIGR03164">
    <property type="entry name" value="UHCUDC"/>
    <property type="match status" value="1"/>
</dbReference>
<comment type="caution">
    <text evidence="8">The sequence shown here is derived from an EMBL/GenBank/DDBJ whole genome shotgun (WGS) entry which is preliminary data.</text>
</comment>
<evidence type="ECO:0000256" key="6">
    <source>
        <dbReference type="ARBA" id="ARBA00023239"/>
    </source>
</evidence>
<evidence type="ECO:0000259" key="7">
    <source>
        <dbReference type="Pfam" id="PF09349"/>
    </source>
</evidence>
<name>A0ABU0HL97_9HYPH</name>
<dbReference type="Proteomes" id="UP001236369">
    <property type="component" value="Unassembled WGS sequence"/>
</dbReference>
<keyword evidence="6 8" id="KW-0456">Lyase</keyword>
<protein>
    <recommendedName>
        <fullName evidence="3">2-oxo-4-hydroxy-4-carboxy-5-ureidoimidazoline decarboxylase</fullName>
        <ecNumber evidence="3">4.1.1.97</ecNumber>
    </recommendedName>
</protein>
<dbReference type="InterPro" id="IPR017580">
    <property type="entry name" value="OHCU_decarboxylase-1"/>
</dbReference>
<feature type="domain" description="Oxo-4-hydroxy-4-carboxy-5-ureidoimidazoline decarboxylase" evidence="7">
    <location>
        <begin position="8"/>
        <end position="164"/>
    </location>
</feature>
<dbReference type="EMBL" id="JAUSVV010000005">
    <property type="protein sequence ID" value="MDQ0443105.1"/>
    <property type="molecule type" value="Genomic_DNA"/>
</dbReference>
<dbReference type="GO" id="GO:0051997">
    <property type="term" value="F:2-oxo-4-hydroxy-4-carboxy-5-ureidoimidazoline decarboxylase activity"/>
    <property type="evidence" value="ECO:0007669"/>
    <property type="project" value="UniProtKB-EC"/>
</dbReference>
<keyword evidence="4" id="KW-0659">Purine metabolism</keyword>
<dbReference type="PANTHER" id="PTHR43466">
    <property type="entry name" value="2-OXO-4-HYDROXY-4-CARBOXY-5-UREIDOIMIDAZOLINE DECARBOXYLASE-RELATED"/>
    <property type="match status" value="1"/>
</dbReference>
<dbReference type="SUPFAM" id="SSF158694">
    <property type="entry name" value="UraD-Like"/>
    <property type="match status" value="1"/>
</dbReference>
<evidence type="ECO:0000313" key="8">
    <source>
        <dbReference type="EMBL" id="MDQ0443105.1"/>
    </source>
</evidence>
<dbReference type="RefSeq" id="WP_238249816.1">
    <property type="nucleotide sequence ID" value="NZ_BPQX01000034.1"/>
</dbReference>
<dbReference type="EC" id="4.1.1.97" evidence="3"/>
<accession>A0ABU0HL97</accession>
<keyword evidence="9" id="KW-1185">Reference proteome</keyword>
<comment type="pathway">
    <text evidence="2">Purine metabolism; urate degradation; (S)-allantoin from urate: step 3/3.</text>
</comment>
<dbReference type="InterPro" id="IPR036778">
    <property type="entry name" value="OHCU_decarboxylase_sf"/>
</dbReference>
<comment type="catalytic activity">
    <reaction evidence="1">
        <text>5-hydroxy-2-oxo-4-ureido-2,5-dihydro-1H-imidazole-5-carboxylate + H(+) = (S)-allantoin + CO2</text>
        <dbReference type="Rhea" id="RHEA:26301"/>
        <dbReference type="ChEBI" id="CHEBI:15378"/>
        <dbReference type="ChEBI" id="CHEBI:15678"/>
        <dbReference type="ChEBI" id="CHEBI:16526"/>
        <dbReference type="ChEBI" id="CHEBI:58639"/>
        <dbReference type="EC" id="4.1.1.97"/>
    </reaction>
</comment>
<evidence type="ECO:0000256" key="3">
    <source>
        <dbReference type="ARBA" id="ARBA00012257"/>
    </source>
</evidence>
<gene>
    <name evidence="8" type="ORF">QO016_002603</name>
</gene>